<dbReference type="NCBIfam" id="TIGR01122">
    <property type="entry name" value="ilvE_I"/>
    <property type="match status" value="1"/>
</dbReference>
<dbReference type="InterPro" id="IPR043132">
    <property type="entry name" value="BCAT-like_C"/>
</dbReference>
<accession>A0AAN1XTC9</accession>
<keyword evidence="7 17" id="KW-0032">Aminotransferase</keyword>
<keyword evidence="10 16" id="KW-0663">Pyridoxal phosphate</keyword>
<dbReference type="Pfam" id="PF01063">
    <property type="entry name" value="Aminotran_4"/>
    <property type="match status" value="1"/>
</dbReference>
<reference evidence="18 19" key="1">
    <citation type="journal article" date="2022" name="ISME Commun">
        <title>Vulcanimicrobium alpinus gen. nov. sp. nov., the first cultivated representative of the candidate phylum 'Eremiobacterota', is a metabolically versatile aerobic anoxygenic phototroph.</title>
        <authorList>
            <person name="Yabe S."/>
            <person name="Muto K."/>
            <person name="Abe K."/>
            <person name="Yokota A."/>
            <person name="Staudigel H."/>
            <person name="Tebo B.M."/>
        </authorList>
    </citation>
    <scope>NUCLEOTIDE SEQUENCE [LARGE SCALE GENOMIC DNA]</scope>
    <source>
        <strain evidence="18 19">WC8-2</strain>
    </source>
</reference>
<comment type="pathway">
    <text evidence="4 17">Amino-acid biosynthesis; L-valine biosynthesis; L-valine from pyruvate: step 4/4.</text>
</comment>
<dbReference type="PANTHER" id="PTHR42743">
    <property type="entry name" value="AMINO-ACID AMINOTRANSFERASE"/>
    <property type="match status" value="1"/>
</dbReference>
<evidence type="ECO:0000256" key="6">
    <source>
        <dbReference type="ARBA" id="ARBA00009320"/>
    </source>
</evidence>
<comment type="pathway">
    <text evidence="3 17">Amino-acid biosynthesis; L-isoleucine biosynthesis; L-isoleucine from 2-oxobutanoate: step 4/4.</text>
</comment>
<organism evidence="18 19">
    <name type="scientific">Vulcanimicrobium alpinum</name>
    <dbReference type="NCBI Taxonomy" id="3016050"/>
    <lineage>
        <taxon>Bacteria</taxon>
        <taxon>Bacillati</taxon>
        <taxon>Vulcanimicrobiota</taxon>
        <taxon>Vulcanimicrobiia</taxon>
        <taxon>Vulcanimicrobiales</taxon>
        <taxon>Vulcanimicrobiaceae</taxon>
        <taxon>Vulcanimicrobium</taxon>
    </lineage>
</organism>
<dbReference type="RefSeq" id="WP_317995958.1">
    <property type="nucleotide sequence ID" value="NZ_AP025523.1"/>
</dbReference>
<dbReference type="InterPro" id="IPR050571">
    <property type="entry name" value="Class-IV_PLP-Dep_Aminotrnsfr"/>
</dbReference>
<comment type="catalytic activity">
    <reaction evidence="14 17">
        <text>L-leucine + 2-oxoglutarate = 4-methyl-2-oxopentanoate + L-glutamate</text>
        <dbReference type="Rhea" id="RHEA:18321"/>
        <dbReference type="ChEBI" id="CHEBI:16810"/>
        <dbReference type="ChEBI" id="CHEBI:17865"/>
        <dbReference type="ChEBI" id="CHEBI:29985"/>
        <dbReference type="ChEBI" id="CHEBI:57427"/>
        <dbReference type="EC" id="2.6.1.42"/>
    </reaction>
</comment>
<keyword evidence="19" id="KW-1185">Reference proteome</keyword>
<dbReference type="PANTHER" id="PTHR42743:SF4">
    <property type="entry name" value="BRANCHED-CHAIN-AMINO-ACID AMINOTRANSFERASE-RELATED"/>
    <property type="match status" value="1"/>
</dbReference>
<dbReference type="KEGG" id="vab:WPS_01450"/>
<dbReference type="Proteomes" id="UP001317532">
    <property type="component" value="Chromosome"/>
</dbReference>
<comment type="cofactor">
    <cofactor evidence="1 16">
        <name>pyridoxal 5'-phosphate</name>
        <dbReference type="ChEBI" id="CHEBI:597326"/>
    </cofactor>
</comment>
<keyword evidence="8 17" id="KW-0028">Amino-acid biosynthesis</keyword>
<name>A0AAN1XTC9_UNVUL</name>
<keyword evidence="9 17" id="KW-0808">Transferase</keyword>
<evidence type="ECO:0000256" key="8">
    <source>
        <dbReference type="ARBA" id="ARBA00022605"/>
    </source>
</evidence>
<dbReference type="GO" id="GO:0008652">
    <property type="term" value="P:amino acid biosynthetic process"/>
    <property type="evidence" value="ECO:0007669"/>
    <property type="project" value="UniProtKB-KW"/>
</dbReference>
<evidence type="ECO:0000256" key="3">
    <source>
        <dbReference type="ARBA" id="ARBA00004824"/>
    </source>
</evidence>
<dbReference type="EMBL" id="AP025523">
    <property type="protein sequence ID" value="BDE04869.1"/>
    <property type="molecule type" value="Genomic_DNA"/>
</dbReference>
<dbReference type="Gene3D" id="3.20.10.10">
    <property type="entry name" value="D-amino Acid Aminotransferase, subunit A, domain 2"/>
    <property type="match status" value="1"/>
</dbReference>
<evidence type="ECO:0000256" key="7">
    <source>
        <dbReference type="ARBA" id="ARBA00022576"/>
    </source>
</evidence>
<evidence type="ECO:0000256" key="14">
    <source>
        <dbReference type="ARBA" id="ARBA00049229"/>
    </source>
</evidence>
<evidence type="ECO:0000256" key="16">
    <source>
        <dbReference type="RuleBase" id="RU004516"/>
    </source>
</evidence>
<comment type="catalytic activity">
    <reaction evidence="12 17">
        <text>L-valine + 2-oxoglutarate = 3-methyl-2-oxobutanoate + L-glutamate</text>
        <dbReference type="Rhea" id="RHEA:24813"/>
        <dbReference type="ChEBI" id="CHEBI:11851"/>
        <dbReference type="ChEBI" id="CHEBI:16810"/>
        <dbReference type="ChEBI" id="CHEBI:29985"/>
        <dbReference type="ChEBI" id="CHEBI:57762"/>
        <dbReference type="EC" id="2.6.1.42"/>
    </reaction>
</comment>
<dbReference type="EC" id="2.6.1.42" evidence="17"/>
<comment type="similarity">
    <text evidence="6 15">Belongs to the class-IV pyridoxal-phosphate-dependent aminotransferase family.</text>
</comment>
<keyword evidence="11 17" id="KW-0100">Branched-chain amino acid biosynthesis</keyword>
<dbReference type="InterPro" id="IPR018300">
    <property type="entry name" value="Aminotrans_IV_CS"/>
</dbReference>
<evidence type="ECO:0000313" key="19">
    <source>
        <dbReference type="Proteomes" id="UP001317532"/>
    </source>
</evidence>
<comment type="catalytic activity">
    <reaction evidence="13 17">
        <text>L-isoleucine + 2-oxoglutarate = (S)-3-methyl-2-oxopentanoate + L-glutamate</text>
        <dbReference type="Rhea" id="RHEA:24801"/>
        <dbReference type="ChEBI" id="CHEBI:16810"/>
        <dbReference type="ChEBI" id="CHEBI:29985"/>
        <dbReference type="ChEBI" id="CHEBI:35146"/>
        <dbReference type="ChEBI" id="CHEBI:58045"/>
        <dbReference type="EC" id="2.6.1.42"/>
    </reaction>
</comment>
<comment type="function">
    <text evidence="2 17">Acts on leucine, isoleucine and valine.</text>
</comment>
<evidence type="ECO:0000256" key="2">
    <source>
        <dbReference type="ARBA" id="ARBA00003109"/>
    </source>
</evidence>
<dbReference type="Gene3D" id="3.30.470.10">
    <property type="match status" value="1"/>
</dbReference>
<dbReference type="InterPro" id="IPR036038">
    <property type="entry name" value="Aminotransferase-like"/>
</dbReference>
<dbReference type="PROSITE" id="PS00770">
    <property type="entry name" value="AA_TRANSFER_CLASS_4"/>
    <property type="match status" value="1"/>
</dbReference>
<dbReference type="InterPro" id="IPR001544">
    <property type="entry name" value="Aminotrans_IV"/>
</dbReference>
<dbReference type="FunFam" id="3.20.10.10:FF:000002">
    <property type="entry name" value="D-alanine aminotransferase"/>
    <property type="match status" value="1"/>
</dbReference>
<gene>
    <name evidence="17" type="primary">ilvE</name>
    <name evidence="18" type="ORF">WPS_01450</name>
</gene>
<dbReference type="SUPFAM" id="SSF56752">
    <property type="entry name" value="D-aminoacid aminotransferase-like PLP-dependent enzymes"/>
    <property type="match status" value="1"/>
</dbReference>
<dbReference type="GO" id="GO:0004084">
    <property type="term" value="F:branched-chain-amino-acid transaminase activity"/>
    <property type="evidence" value="ECO:0007669"/>
    <property type="project" value="UniProtKB-EC"/>
</dbReference>
<evidence type="ECO:0000256" key="12">
    <source>
        <dbReference type="ARBA" id="ARBA00048212"/>
    </source>
</evidence>
<evidence type="ECO:0000256" key="17">
    <source>
        <dbReference type="RuleBase" id="RU364094"/>
    </source>
</evidence>
<dbReference type="InterPro" id="IPR043131">
    <property type="entry name" value="BCAT-like_N"/>
</dbReference>
<proteinExistence type="inferred from homology"/>
<sequence>MHLGDLTVYHDGRFTRYDDAKIGLLTHGLQYGTGCFEGVRGFWNAHEEELYLLELAPHYDRLAQSARILLMQLPHTTAELIDISIELCVRNAFRGDVYLRPFSYKANEDIGVRLHDVRDAFAIVAIPFDRYFDTARGLRCGVSSWRRMDDTMAPARGKITGIYVNSALAKSEAIMNGLDEAIMLSAEGHVSEGSAENLFIVRRGMLHTPDASQNILEGVTRRAVMTLAREELGIETVERPIDRSELFIADECFITGSAAGIQWIESIDHRQVGDGQRGPISAALIDLYDRAVRGNVPKYAHWLTPAYAQRKAAAR</sequence>
<evidence type="ECO:0000256" key="1">
    <source>
        <dbReference type="ARBA" id="ARBA00001933"/>
    </source>
</evidence>
<dbReference type="InterPro" id="IPR005785">
    <property type="entry name" value="B_amino_transI"/>
</dbReference>
<evidence type="ECO:0000313" key="18">
    <source>
        <dbReference type="EMBL" id="BDE04869.1"/>
    </source>
</evidence>
<evidence type="ECO:0000256" key="5">
    <source>
        <dbReference type="ARBA" id="ARBA00005072"/>
    </source>
</evidence>
<dbReference type="NCBIfam" id="NF005146">
    <property type="entry name" value="PRK06606.1"/>
    <property type="match status" value="1"/>
</dbReference>
<dbReference type="AlphaFoldDB" id="A0AAN1XTC9"/>
<protein>
    <recommendedName>
        <fullName evidence="17">Branched-chain-amino-acid aminotransferase</fullName>
        <shortName evidence="17">BCAT</shortName>
        <ecNumber evidence="17">2.6.1.42</ecNumber>
    </recommendedName>
</protein>
<evidence type="ECO:0000256" key="10">
    <source>
        <dbReference type="ARBA" id="ARBA00022898"/>
    </source>
</evidence>
<comment type="pathway">
    <text evidence="5 17">Amino-acid biosynthesis; L-leucine biosynthesis; L-leucine from 3-methyl-2-oxobutanoate: step 4/4.</text>
</comment>
<evidence type="ECO:0000256" key="15">
    <source>
        <dbReference type="RuleBase" id="RU004106"/>
    </source>
</evidence>
<evidence type="ECO:0000256" key="9">
    <source>
        <dbReference type="ARBA" id="ARBA00022679"/>
    </source>
</evidence>
<dbReference type="GO" id="GO:0009082">
    <property type="term" value="P:branched-chain amino acid biosynthetic process"/>
    <property type="evidence" value="ECO:0007669"/>
    <property type="project" value="UniProtKB-KW"/>
</dbReference>
<evidence type="ECO:0000256" key="11">
    <source>
        <dbReference type="ARBA" id="ARBA00023304"/>
    </source>
</evidence>
<evidence type="ECO:0000256" key="13">
    <source>
        <dbReference type="ARBA" id="ARBA00048798"/>
    </source>
</evidence>
<evidence type="ECO:0000256" key="4">
    <source>
        <dbReference type="ARBA" id="ARBA00004931"/>
    </source>
</evidence>